<evidence type="ECO:0000313" key="2">
    <source>
        <dbReference type="EMBL" id="MDL9978461.1"/>
    </source>
</evidence>
<dbReference type="PRINTS" id="PR00081">
    <property type="entry name" value="GDHRDH"/>
</dbReference>
<protein>
    <submittedName>
        <fullName evidence="2">SDR family oxidoreductase</fullName>
    </submittedName>
</protein>
<dbReference type="InterPro" id="IPR036291">
    <property type="entry name" value="NAD(P)-bd_dom_sf"/>
</dbReference>
<dbReference type="InterPro" id="IPR002347">
    <property type="entry name" value="SDR_fam"/>
</dbReference>
<gene>
    <name evidence="2" type="ORF">QSV35_03875</name>
</gene>
<sequence length="256" mass="26351">MSGRLEGKTAIVTGASRGIGFAVAQRLVAEGANVVITARGEEALRDAAAALGPRARFVAGKADDLAHQDEVIATALAEFGSADLMVNNTGINPAYGPLMELDLGIARKILDVNVIAALSWVQKLAAAWMGEHGGSIVNIASVAAVRAAPMIAMYGVSKAALVHLTEELAVELGPKIRVNAVAPAVVKTQFARALYEGREEQVASAYPLKRLGVPDDVGSVVAFLLSDDAGWMTGQTLIIDGGATLSSAETLGTAHG</sequence>
<dbReference type="Proteomes" id="UP001235064">
    <property type="component" value="Unassembled WGS sequence"/>
</dbReference>
<organism evidence="2 3">
    <name type="scientific">Microbacterium candidum</name>
    <dbReference type="NCBI Taxonomy" id="3041922"/>
    <lineage>
        <taxon>Bacteria</taxon>
        <taxon>Bacillati</taxon>
        <taxon>Actinomycetota</taxon>
        <taxon>Actinomycetes</taxon>
        <taxon>Micrococcales</taxon>
        <taxon>Microbacteriaceae</taxon>
        <taxon>Microbacterium</taxon>
    </lineage>
</organism>
<name>A0ABT7MVI3_9MICO</name>
<accession>A0ABT7MVI3</accession>
<dbReference type="SUPFAM" id="SSF51735">
    <property type="entry name" value="NAD(P)-binding Rossmann-fold domains"/>
    <property type="match status" value="1"/>
</dbReference>
<dbReference type="PROSITE" id="PS00061">
    <property type="entry name" value="ADH_SHORT"/>
    <property type="match status" value="1"/>
</dbReference>
<proteinExistence type="inferred from homology"/>
<comment type="similarity">
    <text evidence="1">Belongs to the short-chain dehydrogenases/reductases (SDR) family.</text>
</comment>
<reference evidence="2 3" key="1">
    <citation type="submission" date="2023-06" db="EMBL/GenBank/DDBJ databases">
        <title>Microbacterium sp. nov., isolated from a waste landfill.</title>
        <authorList>
            <person name="Wen W."/>
        </authorList>
    </citation>
    <scope>NUCLEOTIDE SEQUENCE [LARGE SCALE GENOMIC DNA]</scope>
    <source>
        <strain evidence="2 3">ASV49</strain>
    </source>
</reference>
<dbReference type="PANTHER" id="PTHR43943:SF2">
    <property type="entry name" value="DEHYDROGENASE_REDUCTASE 4"/>
    <property type="match status" value="1"/>
</dbReference>
<dbReference type="EMBL" id="JASXSZ010000001">
    <property type="protein sequence ID" value="MDL9978461.1"/>
    <property type="molecule type" value="Genomic_DNA"/>
</dbReference>
<dbReference type="CDD" id="cd05233">
    <property type="entry name" value="SDR_c"/>
    <property type="match status" value="1"/>
</dbReference>
<dbReference type="Pfam" id="PF13561">
    <property type="entry name" value="adh_short_C2"/>
    <property type="match status" value="1"/>
</dbReference>
<dbReference type="RefSeq" id="WP_286286893.1">
    <property type="nucleotide sequence ID" value="NZ_JASXSZ010000001.1"/>
</dbReference>
<evidence type="ECO:0000256" key="1">
    <source>
        <dbReference type="ARBA" id="ARBA00006484"/>
    </source>
</evidence>
<dbReference type="PANTHER" id="PTHR43943">
    <property type="entry name" value="DEHYDROGENASE/REDUCTASE (SDR FAMILY) MEMBER 4"/>
    <property type="match status" value="1"/>
</dbReference>
<comment type="caution">
    <text evidence="2">The sequence shown here is derived from an EMBL/GenBank/DDBJ whole genome shotgun (WGS) entry which is preliminary data.</text>
</comment>
<dbReference type="InterPro" id="IPR020904">
    <property type="entry name" value="Sc_DH/Rdtase_CS"/>
</dbReference>
<dbReference type="Gene3D" id="3.40.50.720">
    <property type="entry name" value="NAD(P)-binding Rossmann-like Domain"/>
    <property type="match status" value="1"/>
</dbReference>
<keyword evidence="3" id="KW-1185">Reference proteome</keyword>
<dbReference type="NCBIfam" id="NF005559">
    <property type="entry name" value="PRK07231.1"/>
    <property type="match status" value="1"/>
</dbReference>
<evidence type="ECO:0000313" key="3">
    <source>
        <dbReference type="Proteomes" id="UP001235064"/>
    </source>
</evidence>
<dbReference type="PRINTS" id="PR00080">
    <property type="entry name" value="SDRFAMILY"/>
</dbReference>